<feature type="transmembrane region" description="Helical" evidence="1">
    <location>
        <begin position="275"/>
        <end position="295"/>
    </location>
</feature>
<comment type="caution">
    <text evidence="2">The sequence shown here is derived from an EMBL/GenBank/DDBJ whole genome shotgun (WGS) entry which is preliminary data.</text>
</comment>
<dbReference type="PANTHER" id="PTHR20992:SF9">
    <property type="entry name" value="AT15442P-RELATED"/>
    <property type="match status" value="1"/>
</dbReference>
<feature type="transmembrane region" description="Helical" evidence="1">
    <location>
        <begin position="175"/>
        <end position="200"/>
    </location>
</feature>
<dbReference type="Pfam" id="PF04087">
    <property type="entry name" value="DUF389"/>
    <property type="match status" value="1"/>
</dbReference>
<feature type="transmembrane region" description="Helical" evidence="1">
    <location>
        <begin position="220"/>
        <end position="238"/>
    </location>
</feature>
<protein>
    <submittedName>
        <fullName evidence="2">DUF389 domain-containing protein</fullName>
    </submittedName>
</protein>
<feature type="transmembrane region" description="Helical" evidence="1">
    <location>
        <begin position="245"/>
        <end position="269"/>
    </location>
</feature>
<dbReference type="Proteomes" id="UP000248544">
    <property type="component" value="Unassembled WGS sequence"/>
</dbReference>
<dbReference type="EMBL" id="POUA01000007">
    <property type="protein sequence ID" value="PZG56267.1"/>
    <property type="molecule type" value="Genomic_DNA"/>
</dbReference>
<evidence type="ECO:0000313" key="2">
    <source>
        <dbReference type="EMBL" id="PZG56267.1"/>
    </source>
</evidence>
<reference evidence="2 3" key="1">
    <citation type="submission" date="2018-01" db="EMBL/GenBank/DDBJ databases">
        <title>Draft genome sequence of Sphaerisporangium sp. 7K107.</title>
        <authorList>
            <person name="Sahin N."/>
            <person name="Saygin H."/>
            <person name="Ay H."/>
        </authorList>
    </citation>
    <scope>NUCLEOTIDE SEQUENCE [LARGE SCALE GENOMIC DNA]</scope>
    <source>
        <strain evidence="2 3">7K107</strain>
    </source>
</reference>
<proteinExistence type="predicted"/>
<keyword evidence="1" id="KW-1133">Transmembrane helix</keyword>
<accession>A0A2W2IDV5</accession>
<dbReference type="InterPro" id="IPR005240">
    <property type="entry name" value="DUF389"/>
</dbReference>
<evidence type="ECO:0000313" key="3">
    <source>
        <dbReference type="Proteomes" id="UP000248544"/>
    </source>
</evidence>
<feature type="transmembrane region" description="Helical" evidence="1">
    <location>
        <begin position="116"/>
        <end position="135"/>
    </location>
</feature>
<name>A0A2W2IDV5_9ACTN</name>
<dbReference type="PANTHER" id="PTHR20992">
    <property type="entry name" value="AT15442P-RELATED"/>
    <property type="match status" value="1"/>
</dbReference>
<keyword evidence="1" id="KW-0472">Membrane</keyword>
<gene>
    <name evidence="2" type="ORF">C1I98_01770</name>
</gene>
<feature type="transmembrane region" description="Helical" evidence="1">
    <location>
        <begin position="141"/>
        <end position="163"/>
    </location>
</feature>
<organism evidence="2 3">
    <name type="scientific">Spongiactinospora gelatinilytica</name>
    <dbReference type="NCBI Taxonomy" id="2666298"/>
    <lineage>
        <taxon>Bacteria</taxon>
        <taxon>Bacillati</taxon>
        <taxon>Actinomycetota</taxon>
        <taxon>Actinomycetes</taxon>
        <taxon>Streptosporangiales</taxon>
        <taxon>Streptosporangiaceae</taxon>
        <taxon>Spongiactinospora</taxon>
    </lineage>
</organism>
<keyword evidence="1" id="KW-0812">Transmembrane</keyword>
<evidence type="ECO:0000256" key="1">
    <source>
        <dbReference type="SAM" id="Phobius"/>
    </source>
</evidence>
<keyword evidence="3" id="KW-1185">Reference proteome</keyword>
<dbReference type="AlphaFoldDB" id="A0A2W2IDV5"/>
<sequence>MLHMRVISPATHTAAAVEYLTDAPGVVDLVVLPGVATRPQGDVLLFDVAREVANDVLGRLKEMRLHEVGSISADSAGLILSEVADRAEAEAPGDPDDAVVWEELSQRVADDSRMTWAYFAFFAIATQIAAIAVVVDSPIVLVGAMVLGPEFGPISAMCFGLLRRDGALIGRAARSVAAGFLVGIAVTFVCALVSLVIGWIGPTTLDSHAEVEFIVNPDRWSFIVALLAGAAGVLSITAAKSTALIGVFISVTTVPAAGYAALALALGRWGDLGSSVAQVAINVLGMTISGTATLYSQRLLWSRLRGPYPGQLRKTLQHTTLTRG</sequence>